<accession>A1ZG93</accession>
<dbReference type="OrthoDB" id="197037at2"/>
<keyword evidence="2" id="KW-1185">Reference proteome</keyword>
<evidence type="ECO:0000313" key="1">
    <source>
        <dbReference type="EMBL" id="EAY30510.1"/>
    </source>
</evidence>
<comment type="caution">
    <text evidence="1">The sequence shown here is derived from an EMBL/GenBank/DDBJ whole genome shotgun (WGS) entry which is preliminary data.</text>
</comment>
<dbReference type="EMBL" id="AAWS01000006">
    <property type="protein sequence ID" value="EAY30510.1"/>
    <property type="molecule type" value="Genomic_DNA"/>
</dbReference>
<gene>
    <name evidence="1" type="ORF">M23134_03146</name>
</gene>
<dbReference type="Proteomes" id="UP000004095">
    <property type="component" value="Unassembled WGS sequence"/>
</dbReference>
<reference evidence="1 2" key="1">
    <citation type="submission" date="2007-01" db="EMBL/GenBank/DDBJ databases">
        <authorList>
            <person name="Haygood M."/>
            <person name="Podell S."/>
            <person name="Anderson C."/>
            <person name="Hopkinson B."/>
            <person name="Roe K."/>
            <person name="Barbeau K."/>
            <person name="Gaasterland T."/>
            <person name="Ferriera S."/>
            <person name="Johnson J."/>
            <person name="Kravitz S."/>
            <person name="Beeson K."/>
            <person name="Sutton G."/>
            <person name="Rogers Y.-H."/>
            <person name="Friedman R."/>
            <person name="Frazier M."/>
            <person name="Venter J.C."/>
        </authorList>
    </citation>
    <scope>NUCLEOTIDE SEQUENCE [LARGE SCALE GENOMIC DNA]</scope>
    <source>
        <strain evidence="1 2">ATCC 23134</strain>
    </source>
</reference>
<protein>
    <submittedName>
        <fullName evidence="1">Uncharacterized protein</fullName>
    </submittedName>
</protein>
<organism evidence="1 2">
    <name type="scientific">Microscilla marina ATCC 23134</name>
    <dbReference type="NCBI Taxonomy" id="313606"/>
    <lineage>
        <taxon>Bacteria</taxon>
        <taxon>Pseudomonadati</taxon>
        <taxon>Bacteroidota</taxon>
        <taxon>Cytophagia</taxon>
        <taxon>Cytophagales</taxon>
        <taxon>Microscillaceae</taxon>
        <taxon>Microscilla</taxon>
    </lineage>
</organism>
<dbReference type="eggNOG" id="ENOG5031U7Q">
    <property type="taxonomic scope" value="Bacteria"/>
</dbReference>
<dbReference type="AlphaFoldDB" id="A1ZG93"/>
<evidence type="ECO:0000313" key="2">
    <source>
        <dbReference type="Proteomes" id="UP000004095"/>
    </source>
</evidence>
<dbReference type="RefSeq" id="WP_002694745.1">
    <property type="nucleotide sequence ID" value="NZ_AAWS01000006.1"/>
</dbReference>
<sequence>MAQPSTFLIEALRKTADKLAKGAPYQWGHMGSCNCGNLAQEITQLSKAKIHEYALQTRFGDWSEQTSEFCPTSNLPMDIVISEMLNAGLTRTDLKHLEKLSDKQVLKRLPANNRYLMHNKRDDVVKYLRTWADLLEEQLLEKINIKNVVVPAKVLV</sequence>
<name>A1ZG93_MICM2</name>
<proteinExistence type="predicted"/>